<dbReference type="AlphaFoldDB" id="A0A840WWN3"/>
<evidence type="ECO:0000313" key="2">
    <source>
        <dbReference type="EMBL" id="MBB5514116.1"/>
    </source>
</evidence>
<evidence type="ECO:0000256" key="1">
    <source>
        <dbReference type="SAM" id="SignalP"/>
    </source>
</evidence>
<reference evidence="2 3" key="1">
    <citation type="submission" date="2020-08" db="EMBL/GenBank/DDBJ databases">
        <title>Genomic Encyclopedia of Type Strains, Phase IV (KMG-IV): sequencing the most valuable type-strain genomes for metagenomic binning, comparative biology and taxonomic classification.</title>
        <authorList>
            <person name="Goeker M."/>
        </authorList>
    </citation>
    <scope>NUCLEOTIDE SEQUENCE [LARGE SCALE GENOMIC DNA]</scope>
    <source>
        <strain evidence="2 3">DSM 103377</strain>
    </source>
</reference>
<name>A0A840WWN3_9RHOB</name>
<dbReference type="Proteomes" id="UP000553766">
    <property type="component" value="Unassembled WGS sequence"/>
</dbReference>
<dbReference type="EMBL" id="JACIJS010000001">
    <property type="protein sequence ID" value="MBB5514116.1"/>
    <property type="molecule type" value="Genomic_DNA"/>
</dbReference>
<feature type="signal peptide" evidence="1">
    <location>
        <begin position="1"/>
        <end position="24"/>
    </location>
</feature>
<sequence length="309" mass="33357">MVISRLGKAAAAALLICTVPFAGASAQSLSVDAQAIEILDRAGYQRALVERMVAHSCHINIGAHSGDVERMQRDIAKFEATLDLIRNGEGDIPAVRAPRPLHYFKDVEEQWVVLSNYARYSTRGEMPDAYLSGLVNAEPALLEPLEKFVGALVRVYGVGRLTPFETNTMNNLARMRMLANKVALAHCKMASPAFDAAAARDMLENTLDFLDQSIDLAVRGSDDARVIAASGTTLDAIQCIRDDFDLARAQLATALNTGAADADDVDRTADLLLKIEFDANAALKAYEATLLGQEPKFESCATVEVARAS</sequence>
<dbReference type="RefSeq" id="WP_184007401.1">
    <property type="nucleotide sequence ID" value="NZ_JACIJS010000001.1"/>
</dbReference>
<evidence type="ECO:0008006" key="4">
    <source>
        <dbReference type="Google" id="ProtNLM"/>
    </source>
</evidence>
<organism evidence="2 3">
    <name type="scientific">Rubricella aquisinus</name>
    <dbReference type="NCBI Taxonomy" id="2028108"/>
    <lineage>
        <taxon>Bacteria</taxon>
        <taxon>Pseudomonadati</taxon>
        <taxon>Pseudomonadota</taxon>
        <taxon>Alphaproteobacteria</taxon>
        <taxon>Rhodobacterales</taxon>
        <taxon>Paracoccaceae</taxon>
        <taxon>Rubricella</taxon>
    </lineage>
</organism>
<proteinExistence type="predicted"/>
<feature type="chain" id="PRO_5032879539" description="NarX-like N-terminal domain-containing protein" evidence="1">
    <location>
        <begin position="25"/>
        <end position="309"/>
    </location>
</feature>
<keyword evidence="3" id="KW-1185">Reference proteome</keyword>
<evidence type="ECO:0000313" key="3">
    <source>
        <dbReference type="Proteomes" id="UP000553766"/>
    </source>
</evidence>
<protein>
    <recommendedName>
        <fullName evidence="4">NarX-like N-terminal domain-containing protein</fullName>
    </recommendedName>
</protein>
<gene>
    <name evidence="2" type="ORF">FHS89_000114</name>
</gene>
<keyword evidence="1" id="KW-0732">Signal</keyword>
<accession>A0A840WWN3</accession>
<comment type="caution">
    <text evidence="2">The sequence shown here is derived from an EMBL/GenBank/DDBJ whole genome shotgun (WGS) entry which is preliminary data.</text>
</comment>